<dbReference type="Pfam" id="PF06580">
    <property type="entry name" value="His_kinase"/>
    <property type="match status" value="1"/>
</dbReference>
<dbReference type="EMBL" id="WELI01000007">
    <property type="protein sequence ID" value="KAB7728730.1"/>
    <property type="molecule type" value="Genomic_DNA"/>
</dbReference>
<dbReference type="InterPro" id="IPR050640">
    <property type="entry name" value="Bact_2-comp_sensor_kinase"/>
</dbReference>
<keyword evidence="2" id="KW-0472">Membrane</keyword>
<dbReference type="PANTHER" id="PTHR34220">
    <property type="entry name" value="SENSOR HISTIDINE KINASE YPDA"/>
    <property type="match status" value="1"/>
</dbReference>
<dbReference type="Proteomes" id="UP000488299">
    <property type="component" value="Unassembled WGS sequence"/>
</dbReference>
<organism evidence="4 5">
    <name type="scientific">Rudanella paleaurantiibacter</name>
    <dbReference type="NCBI Taxonomy" id="2614655"/>
    <lineage>
        <taxon>Bacteria</taxon>
        <taxon>Pseudomonadati</taxon>
        <taxon>Bacteroidota</taxon>
        <taxon>Cytophagia</taxon>
        <taxon>Cytophagales</taxon>
        <taxon>Cytophagaceae</taxon>
        <taxon>Rudanella</taxon>
    </lineage>
</organism>
<keyword evidence="2" id="KW-1133">Transmembrane helix</keyword>
<dbReference type="AlphaFoldDB" id="A0A7J5TWA6"/>
<feature type="coiled-coil region" evidence="1">
    <location>
        <begin position="134"/>
        <end position="166"/>
    </location>
</feature>
<feature type="transmembrane region" description="Helical" evidence="2">
    <location>
        <begin position="31"/>
        <end position="52"/>
    </location>
</feature>
<feature type="transmembrane region" description="Helical" evidence="2">
    <location>
        <begin position="104"/>
        <end position="122"/>
    </location>
</feature>
<dbReference type="PANTHER" id="PTHR34220:SF7">
    <property type="entry name" value="SENSOR HISTIDINE KINASE YPDA"/>
    <property type="match status" value="1"/>
</dbReference>
<keyword evidence="5" id="KW-1185">Reference proteome</keyword>
<name>A0A7J5TWA6_9BACT</name>
<evidence type="ECO:0000259" key="3">
    <source>
        <dbReference type="Pfam" id="PF06580"/>
    </source>
</evidence>
<dbReference type="GO" id="GO:0016020">
    <property type="term" value="C:membrane"/>
    <property type="evidence" value="ECO:0007669"/>
    <property type="project" value="InterPro"/>
</dbReference>
<dbReference type="GO" id="GO:0000155">
    <property type="term" value="F:phosphorelay sensor kinase activity"/>
    <property type="evidence" value="ECO:0007669"/>
    <property type="project" value="InterPro"/>
</dbReference>
<keyword evidence="2" id="KW-0812">Transmembrane</keyword>
<evidence type="ECO:0000256" key="1">
    <source>
        <dbReference type="SAM" id="Coils"/>
    </source>
</evidence>
<accession>A0A7J5TWA6</accession>
<gene>
    <name evidence="4" type="ORF">F5984_18040</name>
</gene>
<dbReference type="Gene3D" id="3.30.565.10">
    <property type="entry name" value="Histidine kinase-like ATPase, C-terminal domain"/>
    <property type="match status" value="1"/>
</dbReference>
<feature type="transmembrane region" description="Helical" evidence="2">
    <location>
        <begin position="73"/>
        <end position="98"/>
    </location>
</feature>
<proteinExistence type="predicted"/>
<feature type="domain" description="Signal transduction histidine kinase internal region" evidence="3">
    <location>
        <begin position="158"/>
        <end position="234"/>
    </location>
</feature>
<protein>
    <submittedName>
        <fullName evidence="4">Sensor protein lytS</fullName>
    </submittedName>
</protein>
<keyword evidence="1" id="KW-0175">Coiled coil</keyword>
<dbReference type="InterPro" id="IPR010559">
    <property type="entry name" value="Sig_transdc_His_kin_internal"/>
</dbReference>
<reference evidence="4 5" key="1">
    <citation type="submission" date="2019-10" db="EMBL/GenBank/DDBJ databases">
        <title>Rudanella paleaurantiibacter sp. nov., isolated from sludge.</title>
        <authorList>
            <person name="Xu S.Q."/>
        </authorList>
    </citation>
    <scope>NUCLEOTIDE SEQUENCE [LARGE SCALE GENOMIC DNA]</scope>
    <source>
        <strain evidence="4 5">HX-22-17</strain>
    </source>
</reference>
<dbReference type="RefSeq" id="WP_152125621.1">
    <property type="nucleotide sequence ID" value="NZ_WELI01000007.1"/>
</dbReference>
<evidence type="ECO:0000313" key="5">
    <source>
        <dbReference type="Proteomes" id="UP000488299"/>
    </source>
</evidence>
<dbReference type="InterPro" id="IPR036890">
    <property type="entry name" value="HATPase_C_sf"/>
</dbReference>
<dbReference type="SUPFAM" id="SSF55874">
    <property type="entry name" value="ATPase domain of HSP90 chaperone/DNA topoisomerase II/histidine kinase"/>
    <property type="match status" value="1"/>
</dbReference>
<evidence type="ECO:0000313" key="4">
    <source>
        <dbReference type="EMBL" id="KAB7728730.1"/>
    </source>
</evidence>
<evidence type="ECO:0000256" key="2">
    <source>
        <dbReference type="SAM" id="Phobius"/>
    </source>
</evidence>
<comment type="caution">
    <text evidence="4">The sequence shown here is derived from an EMBL/GenBank/DDBJ whole genome shotgun (WGS) entry which is preliminary data.</text>
</comment>
<sequence length="344" mass="39595">MFAHRYRYLFVALLAGYSYLNLHFLDTLSRYQITAPNWVAAGVVLAIVWLVWEGNHLLSWAIPAVQRRWPWPWHPLLIHFVLSLLLVLVVITPIVWVVGGAYEGYSLANLVVVFKLCLVFGYRVNLFINILNAAEFLFRQYRQSQLEAEQLKKTTVQAELQALKAQVNPHFLFNNFNVLSLLVDKDPASAKEFIQQLSNVYRHVLDQSNRELVSLSEEMQFLESYSYLLKTRFNGGLRIQLNVPDTYRNYYIVPAALQMVLENAIKHNVSSHNRPLTINVSVEDSPGLVVTNNVQPKTEVEGSTRVGLRNIRQRYRFITQRDVSVVQQGGTFRVTLPLIRLSKP</sequence>